<evidence type="ECO:0000313" key="3">
    <source>
        <dbReference type="EMBL" id="MFD1647275.1"/>
    </source>
</evidence>
<keyword evidence="2" id="KW-1133">Transmembrane helix</keyword>
<feature type="region of interest" description="Disordered" evidence="1">
    <location>
        <begin position="1"/>
        <end position="83"/>
    </location>
</feature>
<dbReference type="RefSeq" id="WP_256400665.1">
    <property type="nucleotide sequence ID" value="NZ_JANHJR010000003.1"/>
</dbReference>
<evidence type="ECO:0000256" key="2">
    <source>
        <dbReference type="SAM" id="Phobius"/>
    </source>
</evidence>
<protein>
    <submittedName>
        <fullName evidence="3">DUF456 domain-containing protein</fullName>
    </submittedName>
</protein>
<keyword evidence="4" id="KW-1185">Reference proteome</keyword>
<proteinExistence type="predicted"/>
<feature type="transmembrane region" description="Helical" evidence="2">
    <location>
        <begin position="168"/>
        <end position="187"/>
    </location>
</feature>
<evidence type="ECO:0000256" key="1">
    <source>
        <dbReference type="SAM" id="MobiDB-lite"/>
    </source>
</evidence>
<dbReference type="EMBL" id="JBHUDO010000003">
    <property type="protein sequence ID" value="MFD1647275.1"/>
    <property type="molecule type" value="Genomic_DNA"/>
</dbReference>
<feature type="compositionally biased region" description="Low complexity" evidence="1">
    <location>
        <begin position="62"/>
        <end position="78"/>
    </location>
</feature>
<comment type="caution">
    <text evidence="3">The sequence shown here is derived from an EMBL/GenBank/DDBJ whole genome shotgun (WGS) entry which is preliminary data.</text>
</comment>
<organism evidence="3 4">
    <name type="scientific">Haloarchaeobius litoreus</name>
    <dbReference type="NCBI Taxonomy" id="755306"/>
    <lineage>
        <taxon>Archaea</taxon>
        <taxon>Methanobacteriati</taxon>
        <taxon>Methanobacteriota</taxon>
        <taxon>Stenosarchaea group</taxon>
        <taxon>Halobacteria</taxon>
        <taxon>Halobacteriales</taxon>
        <taxon>Halorubellaceae</taxon>
        <taxon>Haloarchaeobius</taxon>
    </lineage>
</organism>
<reference evidence="3 4" key="1">
    <citation type="journal article" date="2019" name="Int. J. Syst. Evol. Microbiol.">
        <title>The Global Catalogue of Microorganisms (GCM) 10K type strain sequencing project: providing services to taxonomists for standard genome sequencing and annotation.</title>
        <authorList>
            <consortium name="The Broad Institute Genomics Platform"/>
            <consortium name="The Broad Institute Genome Sequencing Center for Infectious Disease"/>
            <person name="Wu L."/>
            <person name="Ma J."/>
        </authorList>
    </citation>
    <scope>NUCLEOTIDE SEQUENCE [LARGE SCALE GENOMIC DNA]</scope>
    <source>
        <strain evidence="3 4">CGMCC 1.10390</strain>
    </source>
</reference>
<feature type="transmembrane region" description="Helical" evidence="2">
    <location>
        <begin position="141"/>
        <end position="162"/>
    </location>
</feature>
<dbReference type="Proteomes" id="UP001597034">
    <property type="component" value="Unassembled WGS sequence"/>
</dbReference>
<feature type="compositionally biased region" description="Basic and acidic residues" evidence="1">
    <location>
        <begin position="1"/>
        <end position="15"/>
    </location>
</feature>
<feature type="compositionally biased region" description="Basic and acidic residues" evidence="1">
    <location>
        <begin position="35"/>
        <end position="45"/>
    </location>
</feature>
<feature type="compositionally biased region" description="Acidic residues" evidence="1">
    <location>
        <begin position="17"/>
        <end position="26"/>
    </location>
</feature>
<feature type="transmembrane region" description="Helical" evidence="2">
    <location>
        <begin position="93"/>
        <end position="110"/>
    </location>
</feature>
<keyword evidence="2" id="KW-0472">Membrane</keyword>
<gene>
    <name evidence="3" type="ORF">ACFSBL_16425</name>
</gene>
<name>A0ABD6DND3_9EURY</name>
<dbReference type="AlphaFoldDB" id="A0ABD6DND3"/>
<keyword evidence="2" id="KW-0812">Transmembrane</keyword>
<evidence type="ECO:0000313" key="4">
    <source>
        <dbReference type="Proteomes" id="UP001597034"/>
    </source>
</evidence>
<sequence length="208" mass="21601">MADGSEEKTVDKSTDELLAETDDLLSDLDGGGGDTGEKRQSERSTRSTPSTAQEDDGGFDLGFGSDSSTQAEQSQQSESDGEGWRGYFNPKSFLLATLLLTVGYVAGGFVPVLGGLASWAGLVGAAFLYGLGTSKGRYPETALAGAGVGLVTTVLTSLRFIAFANGQLLLALGAGLGLVGALVGYYFGSDLRTGLTSDPDEFEDDLRW</sequence>
<accession>A0ABD6DND3</accession>